<dbReference type="InterPro" id="IPR015655">
    <property type="entry name" value="PP2C"/>
</dbReference>
<feature type="compositionally biased region" description="Polar residues" evidence="7">
    <location>
        <begin position="347"/>
        <end position="356"/>
    </location>
</feature>
<dbReference type="GO" id="GO:0007034">
    <property type="term" value="P:vacuolar transport"/>
    <property type="evidence" value="ECO:0007669"/>
    <property type="project" value="InterPro"/>
</dbReference>
<proteinExistence type="inferred from homology"/>
<feature type="domain" description="PPM-type phosphatase" evidence="8">
    <location>
        <begin position="367"/>
        <end position="695"/>
    </location>
</feature>
<dbReference type="PANTHER" id="PTHR13832">
    <property type="entry name" value="PROTEIN PHOSPHATASE 2C"/>
    <property type="match status" value="1"/>
</dbReference>
<evidence type="ECO:0000313" key="10">
    <source>
        <dbReference type="Proteomes" id="UP000076837"/>
    </source>
</evidence>
<accession>A0A163F784</accession>
<evidence type="ECO:0000256" key="3">
    <source>
        <dbReference type="ARBA" id="ARBA00022801"/>
    </source>
</evidence>
<keyword evidence="2" id="KW-0479">Metal-binding</keyword>
<sequence length="776" mass="84478">MNIVEWAFGKRMTPAERLRKHQRALEKTQRELDRERVKLENQEKKLVADIKKSAKNGQMGPLRIQAKDLVRTRRYIQKFYQMRTQLQAISLRIQTVRSNEQMMQSMKGATTLLGSMNRQMNLPALQRIAMEFEKENDIMDQRQEMMDDAIDDATGMEDEEESEDVVNQVLDEIGIDLGQAMGETPSGLQKAAVPEGRVAQAVGGAADPDDDDLQARLDSNKHRSFSSNGGLLNRMFGTSPGKDDEVVINDGPAVNDPRGSAPAAPMSNAIPSGNGLDRKASDASNPNVEKKRRSSGVSRARDMFSSAKQSLHFSSNPNAASPPAAAPEKAETPIQKLGRSDAALSVPQGSLNNSAGESAPGPRSTFRVGVTEDKNKKCRRTMEDTHAYLYNFLSTPAPSFGGEKRVSTSDAGSALSEMTSQQVAETDNGYFAIFDGHAGTFAADWCGKKLHLILEETIKKNPNTPIPELLDQTFTTVDNQLEKLPLKNSGCTAVTAVLRWEDRVPNAQSSTGSVLFAPAAVSAVKNEGGDASQVETTEAHAVADRLQHEASRQRVLYTANVGDARIVLCRNGRALRLSYDHKGSDENEGRRVASAGGLILNNRVNGVLAVTRALGDAYMKDLVTGHPYTTETVIQADQDEFLILACDGLWDVCSDQEAVDLVRQIQDPQEASKKLVDYALARFSTDNLSCMVVRFDNKAVRQRKNEGAMGVEGDVLTAKGNVTEAEAIVAQARKSIGEPQQSVETATAEMIQKEKEKEAGPELNLAAAQAAQKHPA</sequence>
<dbReference type="FunFam" id="3.60.40.10:FF:000078">
    <property type="entry name" value="Protein phosphatase 2C, putative"/>
    <property type="match status" value="1"/>
</dbReference>
<reference evidence="9 10" key="1">
    <citation type="journal article" date="2016" name="Sci. Rep.">
        <title>Draft genome sequencing and secretome analysis of fungal phytopathogen Ascochyta rabiei provides insight into the necrotrophic effector repertoire.</title>
        <authorList>
            <person name="Verma S."/>
            <person name="Gazara R.K."/>
            <person name="Nizam S."/>
            <person name="Parween S."/>
            <person name="Chattopadhyay D."/>
            <person name="Verma P.K."/>
        </authorList>
    </citation>
    <scope>NUCLEOTIDE SEQUENCE [LARGE SCALE GENOMIC DNA]</scope>
    <source>
        <strain evidence="9 10">ArDII</strain>
    </source>
</reference>
<dbReference type="Gene3D" id="6.10.140.1230">
    <property type="match status" value="1"/>
</dbReference>
<feature type="compositionally biased region" description="Basic and acidic residues" evidence="7">
    <location>
        <begin position="751"/>
        <end position="760"/>
    </location>
</feature>
<keyword evidence="4 5" id="KW-0904">Protein phosphatase</keyword>
<evidence type="ECO:0000259" key="8">
    <source>
        <dbReference type="PROSITE" id="PS51746"/>
    </source>
</evidence>
<evidence type="ECO:0000313" key="9">
    <source>
        <dbReference type="EMBL" id="KZM24187.1"/>
    </source>
</evidence>
<dbReference type="InterPro" id="IPR005024">
    <property type="entry name" value="Snf7_fam"/>
</dbReference>
<feature type="region of interest" description="Disordered" evidence="7">
    <location>
        <begin position="734"/>
        <end position="776"/>
    </location>
</feature>
<dbReference type="STRING" id="5454.A0A163F784"/>
<dbReference type="InterPro" id="IPR000222">
    <property type="entry name" value="PP2C_BS"/>
</dbReference>
<keyword evidence="3 5" id="KW-0378">Hydrolase</keyword>
<dbReference type="InterPro" id="IPR036457">
    <property type="entry name" value="PPM-type-like_dom_sf"/>
</dbReference>
<evidence type="ECO:0000256" key="4">
    <source>
        <dbReference type="ARBA" id="ARBA00022912"/>
    </source>
</evidence>
<dbReference type="PROSITE" id="PS01032">
    <property type="entry name" value="PPM_1"/>
    <property type="match status" value="1"/>
</dbReference>
<evidence type="ECO:0000256" key="2">
    <source>
        <dbReference type="ARBA" id="ARBA00022723"/>
    </source>
</evidence>
<dbReference type="SUPFAM" id="SSF81606">
    <property type="entry name" value="PP2C-like"/>
    <property type="match status" value="1"/>
</dbReference>
<organism evidence="9 10">
    <name type="scientific">Didymella rabiei</name>
    <name type="common">Chickpea ascochyta blight fungus</name>
    <name type="synonym">Mycosphaerella rabiei</name>
    <dbReference type="NCBI Taxonomy" id="5454"/>
    <lineage>
        <taxon>Eukaryota</taxon>
        <taxon>Fungi</taxon>
        <taxon>Dikarya</taxon>
        <taxon>Ascomycota</taxon>
        <taxon>Pezizomycotina</taxon>
        <taxon>Dothideomycetes</taxon>
        <taxon>Pleosporomycetidae</taxon>
        <taxon>Pleosporales</taxon>
        <taxon>Pleosporineae</taxon>
        <taxon>Didymellaceae</taxon>
        <taxon>Ascochyta</taxon>
    </lineage>
</organism>
<keyword evidence="6" id="KW-0175">Coiled coil</keyword>
<protein>
    <submittedName>
        <fullName evidence="9">Metal ion binding</fullName>
    </submittedName>
</protein>
<evidence type="ECO:0000256" key="7">
    <source>
        <dbReference type="SAM" id="MobiDB-lite"/>
    </source>
</evidence>
<dbReference type="Gene3D" id="3.60.40.10">
    <property type="entry name" value="PPM-type phosphatase domain"/>
    <property type="match status" value="1"/>
</dbReference>
<keyword evidence="10" id="KW-1185">Reference proteome</keyword>
<feature type="compositionally biased region" description="Low complexity" evidence="7">
    <location>
        <begin position="766"/>
        <end position="776"/>
    </location>
</feature>
<feature type="compositionally biased region" description="Low complexity" evidence="7">
    <location>
        <begin position="314"/>
        <end position="327"/>
    </location>
</feature>
<dbReference type="PANTHER" id="PTHR13832:SF837">
    <property type="entry name" value="PROTEIN PHOSPHATASE 2C-LIKE DOMAIN-CONTAINING PROTEIN 1"/>
    <property type="match status" value="1"/>
</dbReference>
<dbReference type="PROSITE" id="PS51746">
    <property type="entry name" value="PPM_2"/>
    <property type="match status" value="1"/>
</dbReference>
<dbReference type="GO" id="GO:0046872">
    <property type="term" value="F:metal ion binding"/>
    <property type="evidence" value="ECO:0007669"/>
    <property type="project" value="UniProtKB-KW"/>
</dbReference>
<dbReference type="InterPro" id="IPR001932">
    <property type="entry name" value="PPM-type_phosphatase-like_dom"/>
</dbReference>
<dbReference type="SMART" id="SM00332">
    <property type="entry name" value="PP2Cc"/>
    <property type="match status" value="1"/>
</dbReference>
<dbReference type="Proteomes" id="UP000076837">
    <property type="component" value="Unassembled WGS sequence"/>
</dbReference>
<feature type="region of interest" description="Disordered" evidence="7">
    <location>
        <begin position="221"/>
        <end position="332"/>
    </location>
</feature>
<gene>
    <name evidence="9" type="ORF">ST47_g4645</name>
</gene>
<feature type="region of interest" description="Disordered" evidence="7">
    <location>
        <begin position="345"/>
        <end position="367"/>
    </location>
</feature>
<dbReference type="Pfam" id="PF00481">
    <property type="entry name" value="PP2C"/>
    <property type="match status" value="2"/>
</dbReference>
<dbReference type="AlphaFoldDB" id="A0A163F784"/>
<dbReference type="EMBL" id="JYNV01000171">
    <property type="protein sequence ID" value="KZM24187.1"/>
    <property type="molecule type" value="Genomic_DNA"/>
</dbReference>
<evidence type="ECO:0000256" key="6">
    <source>
        <dbReference type="SAM" id="Coils"/>
    </source>
</evidence>
<evidence type="ECO:0000256" key="5">
    <source>
        <dbReference type="RuleBase" id="RU003465"/>
    </source>
</evidence>
<comment type="similarity">
    <text evidence="1 5">Belongs to the PP2C family.</text>
</comment>
<feature type="coiled-coil region" evidence="6">
    <location>
        <begin position="15"/>
        <end position="49"/>
    </location>
</feature>
<comment type="caution">
    <text evidence="9">The sequence shown here is derived from an EMBL/GenBank/DDBJ whole genome shotgun (WGS) entry which is preliminary data.</text>
</comment>
<dbReference type="CDD" id="cd00143">
    <property type="entry name" value="PP2Cc"/>
    <property type="match status" value="1"/>
</dbReference>
<evidence type="ECO:0000256" key="1">
    <source>
        <dbReference type="ARBA" id="ARBA00006702"/>
    </source>
</evidence>
<dbReference type="GO" id="GO:0004722">
    <property type="term" value="F:protein serine/threonine phosphatase activity"/>
    <property type="evidence" value="ECO:0007669"/>
    <property type="project" value="InterPro"/>
</dbReference>
<name>A0A163F784_DIDRA</name>
<dbReference type="Pfam" id="PF03357">
    <property type="entry name" value="Snf7"/>
    <property type="match status" value="1"/>
</dbReference>